<gene>
    <name evidence="2" type="ORF">HG535_0E05680</name>
</gene>
<dbReference type="EMBL" id="CP058608">
    <property type="protein sequence ID" value="QLG73484.1"/>
    <property type="molecule type" value="Genomic_DNA"/>
</dbReference>
<organism evidence="2 3">
    <name type="scientific">Zygotorulaspora mrakii</name>
    <name type="common">Zygosaccharomyces mrakii</name>
    <dbReference type="NCBI Taxonomy" id="42260"/>
    <lineage>
        <taxon>Eukaryota</taxon>
        <taxon>Fungi</taxon>
        <taxon>Dikarya</taxon>
        <taxon>Ascomycota</taxon>
        <taxon>Saccharomycotina</taxon>
        <taxon>Saccharomycetes</taxon>
        <taxon>Saccharomycetales</taxon>
        <taxon>Saccharomycetaceae</taxon>
        <taxon>Zygotorulaspora</taxon>
    </lineage>
</organism>
<dbReference type="Proteomes" id="UP000509704">
    <property type="component" value="Chromosome 5"/>
</dbReference>
<dbReference type="KEGG" id="zmk:HG535_0E05680"/>
<evidence type="ECO:0000313" key="3">
    <source>
        <dbReference type="Proteomes" id="UP000509704"/>
    </source>
</evidence>
<keyword evidence="3" id="KW-1185">Reference proteome</keyword>
<dbReference type="GeneID" id="59237226"/>
<dbReference type="RefSeq" id="XP_037145211.1">
    <property type="nucleotide sequence ID" value="XM_037289316.1"/>
</dbReference>
<evidence type="ECO:0000256" key="1">
    <source>
        <dbReference type="SAM" id="MobiDB-lite"/>
    </source>
</evidence>
<evidence type="ECO:0000313" key="2">
    <source>
        <dbReference type="EMBL" id="QLG73484.1"/>
    </source>
</evidence>
<reference evidence="2 3" key="1">
    <citation type="submission" date="2020-07" db="EMBL/GenBank/DDBJ databases">
        <title>The yeast mating-type switching endonuclease HO is a domesticated member of an unorthodox homing genetic element family.</title>
        <authorList>
            <person name="Coughlan A.Y."/>
            <person name="Lombardi L."/>
            <person name="Braun-Galleani S."/>
            <person name="Martos A.R."/>
            <person name="Galeote V."/>
            <person name="Bigey F."/>
            <person name="Dequin S."/>
            <person name="Byrne K.P."/>
            <person name="Wolfe K.H."/>
        </authorList>
    </citation>
    <scope>NUCLEOTIDE SEQUENCE [LARGE SCALE GENOMIC DNA]</scope>
    <source>
        <strain evidence="2 3">NRRL Y-6702</strain>
    </source>
</reference>
<name>A0A7H9B546_ZYGMR</name>
<accession>A0A7H9B546</accession>
<protein>
    <submittedName>
        <fullName evidence="2">Uncharacterized protein</fullName>
    </submittedName>
</protein>
<dbReference type="OrthoDB" id="4059607at2759"/>
<sequence length="506" mass="58685">MTGLDDGWNLVKLNGDRNGHVENDNSDPISSKSQLSIDIISDESNVDDDILSNTSSDEYAELSHCLRSRNVNMHSSRYLEGSYDTLTGSTASHGGLGDQPEVKAENSGMRGFLTHAFVKGREKGHSLRWKKLWDSGWFSNNTLKLWHVVTISSLLSMFVFIGIQSYSPSFFNSLAKNGPSVTYGTHYNDNAHSNQLVYGNINFVNHQDSNQLSWRPTGKYYVDFDNHIAYPITENDLIGLQKYKTDVLILWHTARVRWGKFLNANLIPSSKNLYRKFIRFFIEDANKLANFFHSFQISLRNSCNSFLPRIRCRSDRILNILQRFSQNISRKCQLEYQSLKVQASPSPEAKRNFKKLFQLHFLVKKGRLLKKKSHCLLRKINSKMIPLHKVLKKGRRAVSTKYKQSCAPLLSKNWNRTSMASKKFFNGIVQSFDNDLKTLHRHLDSIFKQRFYSHFKKQWTKEKPKVEHFLQRRLSELGFYKSGVFDQSISNMRNFTARIFKKYVTN</sequence>
<proteinExistence type="predicted"/>
<feature type="region of interest" description="Disordered" evidence="1">
    <location>
        <begin position="14"/>
        <end position="34"/>
    </location>
</feature>
<feature type="compositionally biased region" description="Basic and acidic residues" evidence="1">
    <location>
        <begin position="14"/>
        <end position="23"/>
    </location>
</feature>
<dbReference type="AlphaFoldDB" id="A0A7H9B546"/>